<reference evidence="2" key="3">
    <citation type="submission" date="2019-06" db="EMBL/GenBank/DDBJ databases">
        <authorList>
            <person name="Poynton C."/>
            <person name="Hasenbein S."/>
            <person name="Benoit J.B."/>
            <person name="Sepulveda M.S."/>
            <person name="Poelchau M.F."/>
            <person name="Murali S.C."/>
            <person name="Chen S."/>
            <person name="Glastad K.M."/>
            <person name="Werren J.H."/>
            <person name="Vineis J.H."/>
            <person name="Bowen J.L."/>
            <person name="Friedrich M."/>
            <person name="Jones J."/>
            <person name="Robertson H.M."/>
            <person name="Feyereisen R."/>
            <person name="Mechler-Hickson A."/>
            <person name="Mathers N."/>
            <person name="Lee C.E."/>
            <person name="Colbourne J.K."/>
            <person name="Biales A."/>
            <person name="Johnston J.S."/>
            <person name="Wellborn G.A."/>
            <person name="Rosendale A.J."/>
            <person name="Cridge A.G."/>
            <person name="Munoz-Torres M.C."/>
            <person name="Bain P.A."/>
            <person name="Manny A.R."/>
            <person name="Major K.M."/>
            <person name="Lambert F.N."/>
            <person name="Vulpe C.D."/>
            <person name="Tuck P."/>
            <person name="Blalock B.J."/>
            <person name="Lin Y.-Y."/>
            <person name="Smith M.E."/>
            <person name="Ochoa-Acuna H."/>
            <person name="Chen M.-J.M."/>
            <person name="Childers C.P."/>
            <person name="Qu J."/>
            <person name="Dugan S."/>
            <person name="Lee S.L."/>
            <person name="Chao H."/>
            <person name="Dinh H."/>
            <person name="Han Y."/>
            <person name="Doddapaneni H."/>
            <person name="Worley K.C."/>
            <person name="Muzny D.M."/>
            <person name="Gibbs R.A."/>
            <person name="Richards S."/>
        </authorList>
    </citation>
    <scope>NUCLEOTIDE SEQUENCE</scope>
    <source>
        <strain evidence="2">HAZT.00-mixed</strain>
        <tissue evidence="2">Whole organism</tissue>
    </source>
</reference>
<evidence type="ECO:0008006" key="3">
    <source>
        <dbReference type="Google" id="ProtNLM"/>
    </source>
</evidence>
<feature type="compositionally biased region" description="Basic and acidic residues" evidence="1">
    <location>
        <begin position="69"/>
        <end position="86"/>
    </location>
</feature>
<organism evidence="2">
    <name type="scientific">Hyalella azteca</name>
    <name type="common">Amphipod</name>
    <dbReference type="NCBI Taxonomy" id="294128"/>
    <lineage>
        <taxon>Eukaryota</taxon>
        <taxon>Metazoa</taxon>
        <taxon>Ecdysozoa</taxon>
        <taxon>Arthropoda</taxon>
        <taxon>Crustacea</taxon>
        <taxon>Multicrustacea</taxon>
        <taxon>Malacostraca</taxon>
        <taxon>Eumalacostraca</taxon>
        <taxon>Peracarida</taxon>
        <taxon>Amphipoda</taxon>
        <taxon>Senticaudata</taxon>
        <taxon>Talitrida</taxon>
        <taxon>Talitroidea</taxon>
        <taxon>Hyalellidae</taxon>
        <taxon>Hyalella</taxon>
    </lineage>
</organism>
<feature type="region of interest" description="Disordered" evidence="1">
    <location>
        <begin position="69"/>
        <end position="93"/>
    </location>
</feature>
<sequence>MAIEKKHSHVPYRESKVTQLLQTSLGGSDEDLDDEEVLARQEVQIHCYMPELYKLIDLLRGNSHIEPGKLEVKRDKRGSERPRAPRELGSASS</sequence>
<evidence type="ECO:0000256" key="1">
    <source>
        <dbReference type="SAM" id="MobiDB-lite"/>
    </source>
</evidence>
<dbReference type="EMBL" id="JQDR03007307">
    <property type="protein sequence ID" value="KAA0198786.1"/>
    <property type="molecule type" value="Genomic_DNA"/>
</dbReference>
<protein>
    <recommendedName>
        <fullName evidence="3">Kinesin motor domain-containing protein</fullName>
    </recommendedName>
</protein>
<reference evidence="2" key="2">
    <citation type="journal article" date="2018" name="Environ. Sci. Technol.">
        <title>The Toxicogenome of Hyalella azteca: A Model for Sediment Ecotoxicology and Evolutionary Toxicology.</title>
        <authorList>
            <person name="Poynton H.C."/>
            <person name="Hasenbein S."/>
            <person name="Benoit J.B."/>
            <person name="Sepulveda M.S."/>
            <person name="Poelchau M.F."/>
            <person name="Hughes D.S.T."/>
            <person name="Murali S.C."/>
            <person name="Chen S."/>
            <person name="Glastad K.M."/>
            <person name="Goodisman M.A.D."/>
            <person name="Werren J.H."/>
            <person name="Vineis J.H."/>
            <person name="Bowen J.L."/>
            <person name="Friedrich M."/>
            <person name="Jones J."/>
            <person name="Robertson H.M."/>
            <person name="Feyereisen R."/>
            <person name="Mechler-Hickson A."/>
            <person name="Mathers N."/>
            <person name="Lee C.E."/>
            <person name="Colbourne J.K."/>
            <person name="Biales A."/>
            <person name="Johnston J.S."/>
            <person name="Wellborn G.A."/>
            <person name="Rosendale A.J."/>
            <person name="Cridge A.G."/>
            <person name="Munoz-Torres M.C."/>
            <person name="Bain P.A."/>
            <person name="Manny A.R."/>
            <person name="Major K.M."/>
            <person name="Lambert F.N."/>
            <person name="Vulpe C.D."/>
            <person name="Tuck P."/>
            <person name="Blalock B.J."/>
            <person name="Lin Y.Y."/>
            <person name="Smith M.E."/>
            <person name="Ochoa-Acuna H."/>
            <person name="Chen M.M."/>
            <person name="Childers C.P."/>
            <person name="Qu J."/>
            <person name="Dugan S."/>
            <person name="Lee S.L."/>
            <person name="Chao H."/>
            <person name="Dinh H."/>
            <person name="Han Y."/>
            <person name="Doddapaneni H."/>
            <person name="Worley K.C."/>
            <person name="Muzny D.M."/>
            <person name="Gibbs R.A."/>
            <person name="Richards S."/>
        </authorList>
    </citation>
    <scope>NUCLEOTIDE SEQUENCE</scope>
    <source>
        <strain evidence="2">HAZT.00-mixed</strain>
        <tissue evidence="2">Whole organism</tissue>
    </source>
</reference>
<dbReference type="SUPFAM" id="SSF52540">
    <property type="entry name" value="P-loop containing nucleoside triphosphate hydrolases"/>
    <property type="match status" value="1"/>
</dbReference>
<comment type="caution">
    <text evidence="2">The sequence shown here is derived from an EMBL/GenBank/DDBJ whole genome shotgun (WGS) entry which is preliminary data.</text>
</comment>
<gene>
    <name evidence="2" type="ORF">HAZT_HAZT007052</name>
</gene>
<evidence type="ECO:0000313" key="2">
    <source>
        <dbReference type="EMBL" id="KAA0198786.1"/>
    </source>
</evidence>
<accession>A0A6A0H3R8</accession>
<reference evidence="2" key="1">
    <citation type="submission" date="2014-08" db="EMBL/GenBank/DDBJ databases">
        <authorList>
            <person name="Murali S."/>
            <person name="Richards S."/>
            <person name="Bandaranaike D."/>
            <person name="Bellair M."/>
            <person name="Blankenburg K."/>
            <person name="Chao H."/>
            <person name="Dinh H."/>
            <person name="Doddapaneni H."/>
            <person name="Dugan-Rocha S."/>
            <person name="Elkadiri S."/>
            <person name="Gnanaolivu R."/>
            <person name="Hughes D."/>
            <person name="Lee S."/>
            <person name="Li M."/>
            <person name="Ming W."/>
            <person name="Munidasa M."/>
            <person name="Muniz J."/>
            <person name="Nguyen L."/>
            <person name="Osuji N."/>
            <person name="Pu L.-L."/>
            <person name="Puazo M."/>
            <person name="Skinner E."/>
            <person name="Qu C."/>
            <person name="Quiroz J."/>
            <person name="Raj R."/>
            <person name="Weissenberger G."/>
            <person name="Xin Y."/>
            <person name="Zou X."/>
            <person name="Han Y."/>
            <person name="Worley K."/>
            <person name="Muzny D."/>
            <person name="Gibbs R."/>
        </authorList>
    </citation>
    <scope>NUCLEOTIDE SEQUENCE</scope>
    <source>
        <strain evidence="2">HAZT.00-mixed</strain>
        <tissue evidence="2">Whole organism</tissue>
    </source>
</reference>
<dbReference type="InterPro" id="IPR027417">
    <property type="entry name" value="P-loop_NTPase"/>
</dbReference>
<dbReference type="Gene3D" id="1.20.58.1980">
    <property type="match status" value="1"/>
</dbReference>
<dbReference type="AlphaFoldDB" id="A0A6A0H3R8"/>
<proteinExistence type="predicted"/>
<dbReference type="Proteomes" id="UP000711488">
    <property type="component" value="Unassembled WGS sequence"/>
</dbReference>
<name>A0A6A0H3R8_HYAAZ</name>